<sequence>MASSNLMSNVPGSRISGWNGLPPEIFVKILTWKTISLEVESSNCIRYVMEMIEEKEGIPVNHIVELGDYLYFVGIQFHPEFKSRLGKPSALFLGTTNKTIYQHFDFSIVGRTYVFSFQADDCIMCLGSRFILLLATEAESGVDLHLLPGFATNKGNGRSLMK</sequence>
<proteinExistence type="predicted"/>
<dbReference type="SUPFAM" id="SSF54236">
    <property type="entry name" value="Ubiquitin-like"/>
    <property type="match status" value="1"/>
</dbReference>
<gene>
    <name evidence="1" type="ORF">LSALG_LOCUS3832</name>
</gene>
<dbReference type="Gene3D" id="3.10.20.90">
    <property type="entry name" value="Phosphatidylinositol 3-kinase Catalytic Subunit, Chain A, domain 1"/>
    <property type="match status" value="1"/>
</dbReference>
<organism evidence="1 2">
    <name type="scientific">Lactuca saligna</name>
    <name type="common">Willowleaf lettuce</name>
    <dbReference type="NCBI Taxonomy" id="75948"/>
    <lineage>
        <taxon>Eukaryota</taxon>
        <taxon>Viridiplantae</taxon>
        <taxon>Streptophyta</taxon>
        <taxon>Embryophyta</taxon>
        <taxon>Tracheophyta</taxon>
        <taxon>Spermatophyta</taxon>
        <taxon>Magnoliopsida</taxon>
        <taxon>eudicotyledons</taxon>
        <taxon>Gunneridae</taxon>
        <taxon>Pentapetalae</taxon>
        <taxon>asterids</taxon>
        <taxon>campanulids</taxon>
        <taxon>Asterales</taxon>
        <taxon>Asteraceae</taxon>
        <taxon>Cichorioideae</taxon>
        <taxon>Cichorieae</taxon>
        <taxon>Lactucinae</taxon>
        <taxon>Lactuca</taxon>
    </lineage>
</organism>
<keyword evidence="2" id="KW-1185">Reference proteome</keyword>
<reference evidence="1" key="1">
    <citation type="submission" date="2023-04" db="EMBL/GenBank/DDBJ databases">
        <authorList>
            <person name="Vijverberg K."/>
            <person name="Xiong W."/>
            <person name="Schranz E."/>
        </authorList>
    </citation>
    <scope>NUCLEOTIDE SEQUENCE</scope>
</reference>
<dbReference type="AlphaFoldDB" id="A0AA35Y8Z9"/>
<dbReference type="EMBL" id="OX465086">
    <property type="protein sequence ID" value="CAI9263131.1"/>
    <property type="molecule type" value="Genomic_DNA"/>
</dbReference>
<dbReference type="InterPro" id="IPR029071">
    <property type="entry name" value="Ubiquitin-like_domsf"/>
</dbReference>
<name>A0AA35Y8Z9_LACSI</name>
<dbReference type="Proteomes" id="UP001177003">
    <property type="component" value="Chromosome 0"/>
</dbReference>
<evidence type="ECO:0008006" key="3">
    <source>
        <dbReference type="Google" id="ProtNLM"/>
    </source>
</evidence>
<dbReference type="SUPFAM" id="SSF52317">
    <property type="entry name" value="Class I glutamine amidotransferase-like"/>
    <property type="match status" value="1"/>
</dbReference>
<protein>
    <recommendedName>
        <fullName evidence="3">CTP synthase (glutamine hydrolyzing)</fullName>
    </recommendedName>
</protein>
<accession>A0AA35Y8Z9</accession>
<evidence type="ECO:0000313" key="1">
    <source>
        <dbReference type="EMBL" id="CAI9263131.1"/>
    </source>
</evidence>
<dbReference type="InterPro" id="IPR029062">
    <property type="entry name" value="Class_I_gatase-like"/>
</dbReference>
<evidence type="ECO:0000313" key="2">
    <source>
        <dbReference type="Proteomes" id="UP001177003"/>
    </source>
</evidence>